<dbReference type="InterPro" id="IPR051697">
    <property type="entry name" value="Patched_domain-protein"/>
</dbReference>
<dbReference type="EMBL" id="CANHGI010000001">
    <property type="protein sequence ID" value="CAI5437787.1"/>
    <property type="molecule type" value="Genomic_DNA"/>
</dbReference>
<feature type="domain" description="SSD" evidence="10">
    <location>
        <begin position="305"/>
        <end position="465"/>
    </location>
</feature>
<evidence type="ECO:0000256" key="6">
    <source>
        <dbReference type="ARBA" id="ARBA00023136"/>
    </source>
</evidence>
<feature type="transmembrane region" description="Helical" evidence="9">
    <location>
        <begin position="437"/>
        <end position="467"/>
    </location>
</feature>
<dbReference type="GO" id="GO:0005886">
    <property type="term" value="C:plasma membrane"/>
    <property type="evidence" value="ECO:0007669"/>
    <property type="project" value="UniProtKB-SubCell"/>
</dbReference>
<evidence type="ECO:0000256" key="9">
    <source>
        <dbReference type="SAM" id="Phobius"/>
    </source>
</evidence>
<dbReference type="FunFam" id="1.20.1640.10:FF:000013">
    <property type="entry name" value="PaTched Related family"/>
    <property type="match status" value="1"/>
</dbReference>
<keyword evidence="12" id="KW-1185">Reference proteome</keyword>
<feature type="transmembrane region" description="Helical" evidence="9">
    <location>
        <begin position="740"/>
        <end position="759"/>
    </location>
</feature>
<feature type="transmembrane region" description="Helical" evidence="9">
    <location>
        <begin position="306"/>
        <end position="330"/>
    </location>
</feature>
<gene>
    <name evidence="11" type="ORF">CAMP_LOCUS424</name>
</gene>
<dbReference type="AlphaFoldDB" id="A0A9P1I402"/>
<dbReference type="PANTHER" id="PTHR10796">
    <property type="entry name" value="PATCHED-RELATED"/>
    <property type="match status" value="1"/>
</dbReference>
<feature type="compositionally biased region" description="Polar residues" evidence="8">
    <location>
        <begin position="7"/>
        <end position="23"/>
    </location>
</feature>
<evidence type="ECO:0000256" key="5">
    <source>
        <dbReference type="ARBA" id="ARBA00022989"/>
    </source>
</evidence>
<evidence type="ECO:0000256" key="2">
    <source>
        <dbReference type="ARBA" id="ARBA00005585"/>
    </source>
</evidence>
<organism evidence="11 12">
    <name type="scientific">Caenorhabditis angaria</name>
    <dbReference type="NCBI Taxonomy" id="860376"/>
    <lineage>
        <taxon>Eukaryota</taxon>
        <taxon>Metazoa</taxon>
        <taxon>Ecdysozoa</taxon>
        <taxon>Nematoda</taxon>
        <taxon>Chromadorea</taxon>
        <taxon>Rhabditida</taxon>
        <taxon>Rhabditina</taxon>
        <taxon>Rhabditomorpha</taxon>
        <taxon>Rhabditoidea</taxon>
        <taxon>Rhabditidae</taxon>
        <taxon>Peloderinae</taxon>
        <taxon>Caenorhabditis</taxon>
    </lineage>
</organism>
<evidence type="ECO:0000313" key="12">
    <source>
        <dbReference type="Proteomes" id="UP001152747"/>
    </source>
</evidence>
<name>A0A9P1I402_9PELO</name>
<evidence type="ECO:0000256" key="1">
    <source>
        <dbReference type="ARBA" id="ARBA00004651"/>
    </source>
</evidence>
<evidence type="ECO:0000256" key="8">
    <source>
        <dbReference type="SAM" id="MobiDB-lite"/>
    </source>
</evidence>
<dbReference type="Gene3D" id="1.20.1640.10">
    <property type="entry name" value="Multidrug efflux transporter AcrB transmembrane domain"/>
    <property type="match status" value="2"/>
</dbReference>
<evidence type="ECO:0000256" key="4">
    <source>
        <dbReference type="ARBA" id="ARBA00022692"/>
    </source>
</evidence>
<feature type="transmembrane region" description="Helical" evidence="9">
    <location>
        <begin position="56"/>
        <end position="75"/>
    </location>
</feature>
<sequence>MNEGETLVNQTRPTSISNTNTTNQRRKTAELLMPFQKMTLRVIFQSIGSSIGKNPWAYLIVTVLLLLPSFGLIGLKLRDNVRDGYCPKYSRARAENEAFRWFLGSEGDPVMTSILVLAKDNGSMHRLEYIEEAVRQWDFISQNISAQTSDGEVRFENFCGHYCQSNEPVRMFKNALARKTAQPTTPGYYLTYPFATIMNQLLHLERNLFGTIVDEKISTDISILEMMDDNNTNITNIEYTKIISFSVMTEVKTLEDFERLGKWELEIFDYCQEYTANPENFLEIHVLSAEIVDVEMNKDAQKMTPYFIVGFSAMLLFVISTVYLSAYYYGFANYRMIFIGISCALVPTFAITTTLGLNNISGFRTNSPLLIMPFLINGIGVNDAFLTLHAWVRQDPTQSSSEKMRRVLHEVGPSITTTTLTNVVTFLIGWFSPTEEMSIFCLGCGIALLLAYVFTIVFFCPLLVLVLKKRVHEPVTNTKRMDKLLDIYCKIICSKITCAILIIGWIVYATFGTLGTIGLESKLDTAKILPLDTPVRKPNRLIEEYVWKEFYPVTIMINTPFDITNAKQVEEFEKLVGDFENSPKCRGKLYTISWLRDYIHFFWDTNKNDFDYDADSTEEGTKPTSLDFTYLEKFVENPHYKHHKGTIKIDLNEKVPLRRFAITFVYHNSTSWEDRIDAQLEWRAIVDSYPALNASVWNVNAMFVDQMLSLKPLAIQNAIITLLCMAIVCLLFIQNPVSVITATLAILSISLGVTGYLSFWQLDLDPVSLCANLVAIGMAVDFVAHTTYHYQVDHYEDARGNVIQLNTPQLRVKNTLINISWPMIQSAFSTLLCILPLVHLQNYLPLVFVKTIALVVIFGLYHGLVFLPAILAQIPLSWFRFNLNHLLGVTNSSPNSPLSQEMTPLGPNSNSD</sequence>
<keyword evidence="4 9" id="KW-0812">Transmembrane</keyword>
<feature type="transmembrane region" description="Helical" evidence="9">
    <location>
        <begin position="819"/>
        <end position="840"/>
    </location>
</feature>
<feature type="transmembrane region" description="Helical" evidence="9">
    <location>
        <begin position="487"/>
        <end position="508"/>
    </location>
</feature>
<evidence type="ECO:0000259" key="10">
    <source>
        <dbReference type="PROSITE" id="PS50156"/>
    </source>
</evidence>
<keyword evidence="6 9" id="KW-0472">Membrane</keyword>
<feature type="transmembrane region" description="Helical" evidence="9">
    <location>
        <begin position="713"/>
        <end position="733"/>
    </location>
</feature>
<keyword evidence="5 9" id="KW-1133">Transmembrane helix</keyword>
<reference evidence="11" key="1">
    <citation type="submission" date="2022-11" db="EMBL/GenBank/DDBJ databases">
        <authorList>
            <person name="Kikuchi T."/>
        </authorList>
    </citation>
    <scope>NUCLEOTIDE SEQUENCE</scope>
    <source>
        <strain evidence="11">PS1010</strain>
    </source>
</reference>
<comment type="caution">
    <text evidence="11">The sequence shown here is derived from an EMBL/GenBank/DDBJ whole genome shotgun (WGS) entry which is preliminary data.</text>
</comment>
<comment type="similarity">
    <text evidence="2">Belongs to the patched family.</text>
</comment>
<dbReference type="SUPFAM" id="SSF82866">
    <property type="entry name" value="Multidrug efflux transporter AcrB transmembrane domain"/>
    <property type="match status" value="2"/>
</dbReference>
<dbReference type="GO" id="GO:0006897">
    <property type="term" value="P:endocytosis"/>
    <property type="evidence" value="ECO:0007669"/>
    <property type="project" value="TreeGrafter"/>
</dbReference>
<feature type="transmembrane region" description="Helical" evidence="9">
    <location>
        <begin position="336"/>
        <end position="357"/>
    </location>
</feature>
<evidence type="ECO:0000256" key="7">
    <source>
        <dbReference type="ARBA" id="ARBA00023180"/>
    </source>
</evidence>
<dbReference type="Pfam" id="PF02460">
    <property type="entry name" value="Patched"/>
    <property type="match status" value="1"/>
</dbReference>
<dbReference type="OrthoDB" id="5844381at2759"/>
<dbReference type="PANTHER" id="PTHR10796:SF102">
    <property type="entry name" value="SSD DOMAIN-CONTAINING PROTEIN"/>
    <property type="match status" value="1"/>
</dbReference>
<dbReference type="GO" id="GO:0018996">
    <property type="term" value="P:molting cycle, collagen and cuticulin-based cuticle"/>
    <property type="evidence" value="ECO:0007669"/>
    <property type="project" value="TreeGrafter"/>
</dbReference>
<protein>
    <recommendedName>
        <fullName evidence="10">SSD domain-containing protein</fullName>
    </recommendedName>
</protein>
<feature type="region of interest" description="Disordered" evidence="8">
    <location>
        <begin position="1"/>
        <end position="23"/>
    </location>
</feature>
<keyword evidence="7" id="KW-0325">Glycoprotein</keyword>
<evidence type="ECO:0000313" key="11">
    <source>
        <dbReference type="EMBL" id="CAI5437787.1"/>
    </source>
</evidence>
<evidence type="ECO:0000256" key="3">
    <source>
        <dbReference type="ARBA" id="ARBA00022475"/>
    </source>
</evidence>
<feature type="transmembrane region" description="Helical" evidence="9">
    <location>
        <begin position="852"/>
        <end position="874"/>
    </location>
</feature>
<dbReference type="PROSITE" id="PS50156">
    <property type="entry name" value="SSD"/>
    <property type="match status" value="1"/>
</dbReference>
<keyword evidence="3" id="KW-1003">Cell membrane</keyword>
<dbReference type="Proteomes" id="UP001152747">
    <property type="component" value="Unassembled WGS sequence"/>
</dbReference>
<dbReference type="InterPro" id="IPR003392">
    <property type="entry name" value="PTHD_SSD"/>
</dbReference>
<comment type="subcellular location">
    <subcellularLocation>
        <location evidence="1">Cell membrane</location>
        <topology evidence="1">Multi-pass membrane protein</topology>
    </subcellularLocation>
</comment>
<proteinExistence type="inferred from homology"/>
<dbReference type="InterPro" id="IPR000731">
    <property type="entry name" value="SSD"/>
</dbReference>
<dbReference type="GO" id="GO:0030659">
    <property type="term" value="C:cytoplasmic vesicle membrane"/>
    <property type="evidence" value="ECO:0007669"/>
    <property type="project" value="TreeGrafter"/>
</dbReference>
<accession>A0A9P1I402</accession>